<dbReference type="Gramene" id="TuG1812G0200002489.01.T01">
    <property type="protein sequence ID" value="TuG1812G0200002489.01.T01.cds371066"/>
    <property type="gene ID" value="TuG1812G0200002489.01"/>
</dbReference>
<protein>
    <submittedName>
        <fullName evidence="2">Uncharacterized protein</fullName>
    </submittedName>
</protein>
<evidence type="ECO:0000256" key="1">
    <source>
        <dbReference type="SAM" id="MobiDB-lite"/>
    </source>
</evidence>
<reference evidence="3" key="1">
    <citation type="journal article" date="2013" name="Nature">
        <title>Draft genome of the wheat A-genome progenitor Triticum urartu.</title>
        <authorList>
            <person name="Ling H.Q."/>
            <person name="Zhao S."/>
            <person name="Liu D."/>
            <person name="Wang J."/>
            <person name="Sun H."/>
            <person name="Zhang C."/>
            <person name="Fan H."/>
            <person name="Li D."/>
            <person name="Dong L."/>
            <person name="Tao Y."/>
            <person name="Gao C."/>
            <person name="Wu H."/>
            <person name="Li Y."/>
            <person name="Cui Y."/>
            <person name="Guo X."/>
            <person name="Zheng S."/>
            <person name="Wang B."/>
            <person name="Yu K."/>
            <person name="Liang Q."/>
            <person name="Yang W."/>
            <person name="Lou X."/>
            <person name="Chen J."/>
            <person name="Feng M."/>
            <person name="Jian J."/>
            <person name="Zhang X."/>
            <person name="Luo G."/>
            <person name="Jiang Y."/>
            <person name="Liu J."/>
            <person name="Wang Z."/>
            <person name="Sha Y."/>
            <person name="Zhang B."/>
            <person name="Wu H."/>
            <person name="Tang D."/>
            <person name="Shen Q."/>
            <person name="Xue P."/>
            <person name="Zou S."/>
            <person name="Wang X."/>
            <person name="Liu X."/>
            <person name="Wang F."/>
            <person name="Yang Y."/>
            <person name="An X."/>
            <person name="Dong Z."/>
            <person name="Zhang K."/>
            <person name="Zhang X."/>
            <person name="Luo M.C."/>
            <person name="Dvorak J."/>
            <person name="Tong Y."/>
            <person name="Wang J."/>
            <person name="Yang H."/>
            <person name="Li Z."/>
            <person name="Wang D."/>
            <person name="Zhang A."/>
            <person name="Wang J."/>
        </authorList>
    </citation>
    <scope>NUCLEOTIDE SEQUENCE</scope>
    <source>
        <strain evidence="3">cv. G1812</strain>
    </source>
</reference>
<feature type="compositionally biased region" description="Low complexity" evidence="1">
    <location>
        <begin position="269"/>
        <end position="288"/>
    </location>
</feature>
<dbReference type="Proteomes" id="UP000015106">
    <property type="component" value="Chromosome 2"/>
</dbReference>
<reference evidence="2" key="3">
    <citation type="submission" date="2022-06" db="UniProtKB">
        <authorList>
            <consortium name="EnsemblPlants"/>
        </authorList>
    </citation>
    <scope>IDENTIFICATION</scope>
</reference>
<evidence type="ECO:0000313" key="3">
    <source>
        <dbReference type="Proteomes" id="UP000015106"/>
    </source>
</evidence>
<evidence type="ECO:0000313" key="2">
    <source>
        <dbReference type="EnsemblPlants" id="TuG1812G0200002489.01.T01.cds371066"/>
    </source>
</evidence>
<sequence>MSPARQAQHRAGVRFRRALRPAIHPGELAAEVGLPGRVPPRGVVRRVVGGGAHERDHLAVEPAGVGRDVLVVDAVRPPDVVHGGEGAGVGGVVERAGVVVDGGVLVVGALVLHILEGHRDAAGAGRGVGVAPAEHERPDLVWGGADHGGGEEVRGRGDVLGQRRGEEAQVGLVRAVGCEVGRRAAHLPQIRRCAPRQQHDGEGCHGEVAHCVPCLCVWHWQSRRPELLLTVQPTRAFCHFQRQPCSAATSFSWPCYCRWPHPRRRSGSPRHAPAAPTRPTTPTRPTWTCSPRCYRPTSRPRRPASPRPPWAWCWTSSPR</sequence>
<organism evidence="2 3">
    <name type="scientific">Triticum urartu</name>
    <name type="common">Red wild einkorn</name>
    <name type="synonym">Crithodium urartu</name>
    <dbReference type="NCBI Taxonomy" id="4572"/>
    <lineage>
        <taxon>Eukaryota</taxon>
        <taxon>Viridiplantae</taxon>
        <taxon>Streptophyta</taxon>
        <taxon>Embryophyta</taxon>
        <taxon>Tracheophyta</taxon>
        <taxon>Spermatophyta</taxon>
        <taxon>Magnoliopsida</taxon>
        <taxon>Liliopsida</taxon>
        <taxon>Poales</taxon>
        <taxon>Poaceae</taxon>
        <taxon>BOP clade</taxon>
        <taxon>Pooideae</taxon>
        <taxon>Triticodae</taxon>
        <taxon>Triticeae</taxon>
        <taxon>Triticinae</taxon>
        <taxon>Triticum</taxon>
    </lineage>
</organism>
<dbReference type="EnsemblPlants" id="TuG1812G0200002489.01.T01">
    <property type="protein sequence ID" value="TuG1812G0200002489.01.T01.cds371066"/>
    <property type="gene ID" value="TuG1812G0200002489.01"/>
</dbReference>
<feature type="region of interest" description="Disordered" evidence="1">
    <location>
        <begin position="263"/>
        <end position="309"/>
    </location>
</feature>
<reference evidence="2" key="2">
    <citation type="submission" date="2018-03" db="EMBL/GenBank/DDBJ databases">
        <title>The Triticum urartu genome reveals the dynamic nature of wheat genome evolution.</title>
        <authorList>
            <person name="Ling H."/>
            <person name="Ma B."/>
            <person name="Shi X."/>
            <person name="Liu H."/>
            <person name="Dong L."/>
            <person name="Sun H."/>
            <person name="Cao Y."/>
            <person name="Gao Q."/>
            <person name="Zheng S."/>
            <person name="Li Y."/>
            <person name="Yu Y."/>
            <person name="Du H."/>
            <person name="Qi M."/>
            <person name="Li Y."/>
            <person name="Yu H."/>
            <person name="Cui Y."/>
            <person name="Wang N."/>
            <person name="Chen C."/>
            <person name="Wu H."/>
            <person name="Zhao Y."/>
            <person name="Zhang J."/>
            <person name="Li Y."/>
            <person name="Zhou W."/>
            <person name="Zhang B."/>
            <person name="Hu W."/>
            <person name="Eijk M."/>
            <person name="Tang J."/>
            <person name="Witsenboer H."/>
            <person name="Zhao S."/>
            <person name="Li Z."/>
            <person name="Zhang A."/>
            <person name="Wang D."/>
            <person name="Liang C."/>
        </authorList>
    </citation>
    <scope>NUCLEOTIDE SEQUENCE [LARGE SCALE GENOMIC DNA]</scope>
    <source>
        <strain evidence="2">cv. G1812</strain>
    </source>
</reference>
<keyword evidence="3" id="KW-1185">Reference proteome</keyword>
<proteinExistence type="predicted"/>
<dbReference type="AlphaFoldDB" id="A0A8R7PDG0"/>
<accession>A0A8R7PDG0</accession>
<name>A0A8R7PDG0_TRIUA</name>